<evidence type="ECO:0000313" key="2">
    <source>
        <dbReference type="EMBL" id="MEL1243676.1"/>
    </source>
</evidence>
<dbReference type="EMBL" id="JBBYHR010000002">
    <property type="protein sequence ID" value="MEL1243676.1"/>
    <property type="molecule type" value="Genomic_DNA"/>
</dbReference>
<evidence type="ECO:0000313" key="3">
    <source>
        <dbReference type="Proteomes" id="UP001464555"/>
    </source>
</evidence>
<dbReference type="Proteomes" id="UP001464555">
    <property type="component" value="Unassembled WGS sequence"/>
</dbReference>
<accession>A0ABU9HU34</accession>
<feature type="region of interest" description="Disordered" evidence="1">
    <location>
        <begin position="23"/>
        <end position="52"/>
    </location>
</feature>
<keyword evidence="3" id="KW-1185">Reference proteome</keyword>
<gene>
    <name evidence="2" type="ORF">AAEO56_05340</name>
</gene>
<name>A0ABU9HU34_9FLAO</name>
<protein>
    <submittedName>
        <fullName evidence="2">Uncharacterized protein</fullName>
    </submittedName>
</protein>
<organism evidence="2 3">
    <name type="scientific">Flavobacterium arundinis</name>
    <dbReference type="NCBI Taxonomy" id="3139143"/>
    <lineage>
        <taxon>Bacteria</taxon>
        <taxon>Pseudomonadati</taxon>
        <taxon>Bacteroidota</taxon>
        <taxon>Flavobacteriia</taxon>
        <taxon>Flavobacteriales</taxon>
        <taxon>Flavobacteriaceae</taxon>
        <taxon>Flavobacterium</taxon>
    </lineage>
</organism>
<proteinExistence type="predicted"/>
<comment type="caution">
    <text evidence="2">The sequence shown here is derived from an EMBL/GenBank/DDBJ whole genome shotgun (WGS) entry which is preliminary data.</text>
</comment>
<dbReference type="RefSeq" id="WP_341695989.1">
    <property type="nucleotide sequence ID" value="NZ_JBBYHR010000002.1"/>
</dbReference>
<reference evidence="2 3" key="1">
    <citation type="submission" date="2024-04" db="EMBL/GenBank/DDBJ databases">
        <title>Flavobacterium sp. DGU11 16S ribosomal RNA gene Genome sequencing and assembly.</title>
        <authorList>
            <person name="Park S."/>
        </authorList>
    </citation>
    <scope>NUCLEOTIDE SEQUENCE [LARGE SCALE GENOMIC DNA]</scope>
    <source>
        <strain evidence="2 3">DGU11</strain>
    </source>
</reference>
<evidence type="ECO:0000256" key="1">
    <source>
        <dbReference type="SAM" id="MobiDB-lite"/>
    </source>
</evidence>
<sequence>MRISVANANFLFERMREGWRWNPAEARSRYSRQPGHSKGRNREVARPKKLTG</sequence>